<comment type="caution">
    <text evidence="2">The sequence shown here is derived from an EMBL/GenBank/DDBJ whole genome shotgun (WGS) entry which is preliminary data.</text>
</comment>
<keyword evidence="3" id="KW-1185">Reference proteome</keyword>
<dbReference type="Proteomes" id="UP000682403">
    <property type="component" value="Unassembled WGS sequence"/>
</dbReference>
<name>A0ABS5LCW9_9BACI</name>
<protein>
    <recommendedName>
        <fullName evidence="4">DUF4023 domain-containing protein</fullName>
    </recommendedName>
</protein>
<evidence type="ECO:0000313" key="3">
    <source>
        <dbReference type="Proteomes" id="UP000682403"/>
    </source>
</evidence>
<dbReference type="InterPro" id="IPR046221">
    <property type="entry name" value="DUF6254"/>
</dbReference>
<dbReference type="EMBL" id="JAGVRK010000001">
    <property type="protein sequence ID" value="MBS2968570.1"/>
    <property type="molecule type" value="Genomic_DNA"/>
</dbReference>
<gene>
    <name evidence="2" type="ORF">J9317_07345</name>
</gene>
<evidence type="ECO:0000313" key="2">
    <source>
        <dbReference type="EMBL" id="MBS2968570.1"/>
    </source>
</evidence>
<dbReference type="Pfam" id="PF19767">
    <property type="entry name" value="DUF6254"/>
    <property type="match status" value="1"/>
</dbReference>
<evidence type="ECO:0008006" key="4">
    <source>
        <dbReference type="Google" id="ProtNLM"/>
    </source>
</evidence>
<dbReference type="RefSeq" id="WP_211562532.1">
    <property type="nucleotide sequence ID" value="NZ_JAGVRK010000001.1"/>
</dbReference>
<feature type="region of interest" description="Disordered" evidence="1">
    <location>
        <begin position="1"/>
        <end position="45"/>
    </location>
</feature>
<reference evidence="2 3" key="1">
    <citation type="submission" date="2021-04" db="EMBL/GenBank/DDBJ databases">
        <title>Metabacillus sp. strain KIGAM252 whole genome sequence.</title>
        <authorList>
            <person name="Seo M.-J."/>
            <person name="Cho E.-S."/>
            <person name="Hwang C.Y."/>
            <person name="Yoon D.J."/>
        </authorList>
    </citation>
    <scope>NUCLEOTIDE SEQUENCE [LARGE SCALE GENOMIC DNA]</scope>
    <source>
        <strain evidence="2 3">KIGAM252</strain>
    </source>
</reference>
<organism evidence="2 3">
    <name type="scientific">Metabacillus flavus</name>
    <dbReference type="NCBI Taxonomy" id="2823519"/>
    <lineage>
        <taxon>Bacteria</taxon>
        <taxon>Bacillati</taxon>
        <taxon>Bacillota</taxon>
        <taxon>Bacilli</taxon>
        <taxon>Bacillales</taxon>
        <taxon>Bacillaceae</taxon>
        <taxon>Metabacillus</taxon>
    </lineage>
</organism>
<sequence length="45" mass="5407">MKKMSQSKKQEERQWKDHKQAQHPHGEVKSLKELSEETDKESNRS</sequence>
<accession>A0ABS5LCW9</accession>
<evidence type="ECO:0000256" key="1">
    <source>
        <dbReference type="SAM" id="MobiDB-lite"/>
    </source>
</evidence>
<proteinExistence type="predicted"/>
<feature type="compositionally biased region" description="Basic and acidic residues" evidence="1">
    <location>
        <begin position="8"/>
        <end position="45"/>
    </location>
</feature>